<dbReference type="Pfam" id="PF10114">
    <property type="entry name" value="PocR"/>
    <property type="match status" value="1"/>
</dbReference>
<reference evidence="8 9" key="1">
    <citation type="journal article" date="2017" name="Genome Announc.">
        <title>Complete Genome Sequences of Two Acetylene-Fermenting Pelobacter acetylenicus Strains.</title>
        <authorList>
            <person name="Sutton J.M."/>
            <person name="Baesman S.M."/>
            <person name="Fierst J.L."/>
            <person name="Poret-Peterson A.T."/>
            <person name="Oremland R.S."/>
            <person name="Dunlap D.S."/>
            <person name="Akob D.M."/>
        </authorList>
    </citation>
    <scope>NUCLEOTIDE SEQUENCE [LARGE SCALE GENOMIC DNA]</scope>
    <source>
        <strain evidence="8 9">DSM 3247</strain>
    </source>
</reference>
<dbReference type="AlphaFoldDB" id="A0A1L3GGC8"/>
<organism evidence="8 9">
    <name type="scientific">Syntrophotalea acetylenica</name>
    <name type="common">Pelobacter acetylenicus</name>
    <dbReference type="NCBI Taxonomy" id="29542"/>
    <lineage>
        <taxon>Bacteria</taxon>
        <taxon>Pseudomonadati</taxon>
        <taxon>Thermodesulfobacteriota</taxon>
        <taxon>Desulfuromonadia</taxon>
        <taxon>Desulfuromonadales</taxon>
        <taxon>Syntrophotaleaceae</taxon>
        <taxon>Syntrophotalea</taxon>
    </lineage>
</organism>
<evidence type="ECO:0008006" key="10">
    <source>
        <dbReference type="Google" id="ProtNLM"/>
    </source>
</evidence>
<keyword evidence="9" id="KW-1185">Reference proteome</keyword>
<dbReference type="Pfam" id="PF00672">
    <property type="entry name" value="HAMP"/>
    <property type="match status" value="1"/>
</dbReference>
<dbReference type="PANTHER" id="PTHR43531:SF11">
    <property type="entry name" value="METHYL-ACCEPTING CHEMOTAXIS PROTEIN 3"/>
    <property type="match status" value="1"/>
</dbReference>
<dbReference type="EMBL" id="CP015518">
    <property type="protein sequence ID" value="APG25033.1"/>
    <property type="molecule type" value="Genomic_DNA"/>
</dbReference>
<dbReference type="STRING" id="29542.A6070_02375"/>
<evidence type="ECO:0000256" key="5">
    <source>
        <dbReference type="SAM" id="Phobius"/>
    </source>
</evidence>
<dbReference type="InterPro" id="IPR003660">
    <property type="entry name" value="HAMP_dom"/>
</dbReference>
<proteinExistence type="inferred from homology"/>
<evidence type="ECO:0000256" key="1">
    <source>
        <dbReference type="ARBA" id="ARBA00022500"/>
    </source>
</evidence>
<keyword evidence="3" id="KW-0807">Transducer</keyword>
<dbReference type="InterPro" id="IPR018771">
    <property type="entry name" value="PocR_dom"/>
</dbReference>
<feature type="domain" description="Methyl-accepting transducer" evidence="6">
    <location>
        <begin position="511"/>
        <end position="740"/>
    </location>
</feature>
<dbReference type="CDD" id="cd06225">
    <property type="entry name" value="HAMP"/>
    <property type="match status" value="1"/>
</dbReference>
<accession>A0A1L3GGC8</accession>
<dbReference type="SUPFAM" id="SSF58104">
    <property type="entry name" value="Methyl-accepting chemotaxis protein (MCP) signaling domain"/>
    <property type="match status" value="1"/>
</dbReference>
<evidence type="ECO:0000256" key="2">
    <source>
        <dbReference type="ARBA" id="ARBA00029447"/>
    </source>
</evidence>
<dbReference type="SMART" id="SM00283">
    <property type="entry name" value="MA"/>
    <property type="match status" value="1"/>
</dbReference>
<feature type="domain" description="HAMP" evidence="7">
    <location>
        <begin position="440"/>
        <end position="492"/>
    </location>
</feature>
<evidence type="ECO:0000313" key="8">
    <source>
        <dbReference type="EMBL" id="APG25033.1"/>
    </source>
</evidence>
<dbReference type="KEGG" id="pace:A6070_02375"/>
<dbReference type="Gene3D" id="1.10.287.950">
    <property type="entry name" value="Methyl-accepting chemotaxis protein"/>
    <property type="match status" value="1"/>
</dbReference>
<evidence type="ECO:0000313" key="9">
    <source>
        <dbReference type="Proteomes" id="UP000182264"/>
    </source>
</evidence>
<dbReference type="PROSITE" id="PS50885">
    <property type="entry name" value="HAMP"/>
    <property type="match status" value="1"/>
</dbReference>
<gene>
    <name evidence="8" type="ORF">A7E75_08405</name>
</gene>
<evidence type="ECO:0000259" key="6">
    <source>
        <dbReference type="PROSITE" id="PS50111"/>
    </source>
</evidence>
<dbReference type="GO" id="GO:0005886">
    <property type="term" value="C:plasma membrane"/>
    <property type="evidence" value="ECO:0007669"/>
    <property type="project" value="TreeGrafter"/>
</dbReference>
<name>A0A1L3GGC8_SYNAC</name>
<dbReference type="GO" id="GO:0007165">
    <property type="term" value="P:signal transduction"/>
    <property type="evidence" value="ECO:0007669"/>
    <property type="project" value="UniProtKB-KW"/>
</dbReference>
<keyword evidence="5" id="KW-0812">Transmembrane</keyword>
<feature type="transmembrane region" description="Helical" evidence="5">
    <location>
        <begin position="51"/>
        <end position="77"/>
    </location>
</feature>
<protein>
    <recommendedName>
        <fullName evidence="10">Methyl-accepting chemotaxis sensory transducer</fullName>
    </recommendedName>
</protein>
<dbReference type="InterPro" id="IPR004089">
    <property type="entry name" value="MCPsignal_dom"/>
</dbReference>
<dbReference type="GO" id="GO:0004888">
    <property type="term" value="F:transmembrane signaling receptor activity"/>
    <property type="evidence" value="ECO:0007669"/>
    <property type="project" value="TreeGrafter"/>
</dbReference>
<dbReference type="Pfam" id="PF00015">
    <property type="entry name" value="MCPsignal"/>
    <property type="match status" value="1"/>
</dbReference>
<dbReference type="CDD" id="cd11386">
    <property type="entry name" value="MCP_signal"/>
    <property type="match status" value="1"/>
</dbReference>
<dbReference type="PANTHER" id="PTHR43531">
    <property type="entry name" value="PROTEIN ICFG"/>
    <property type="match status" value="1"/>
</dbReference>
<keyword evidence="1" id="KW-0145">Chemotaxis</keyword>
<feature type="region of interest" description="Disordered" evidence="4">
    <location>
        <begin position="752"/>
        <end position="781"/>
    </location>
</feature>
<dbReference type="Proteomes" id="UP000182264">
    <property type="component" value="Chromosome"/>
</dbReference>
<sequence>MLPASCLSAKTGTCCIFSVRSTTDAELTCSGFSMHGENIMKFRDLGLTAKITIGCGVPLLLLLILGGISYNGMAVLLTSARQVDSGHQAVEQSKDLEKIILQMQVGQKGYLISGKKEMLDLYLNGKQVVSEHIAGLKKLVKERPGQMQLLDDISGLAERWRTEAAEPEILARQRIDMSPEERRKRAKTEGDKGMVKVEDVLDPQILLEYQKLFTAVTGLKNMVAEQDGSPVRLQDLSTFSTFCFGLVRQSKKGALRCQADDAKGGKVSGETGKPFVYECHAGLVDFAVPIIVDGRQIGAWLGGQVLTKKPDTAHFGKLARELDIDPDAMLKAVREIPVLSKTKVEQSAQFLSLLAGTMSKLGNDQRLWKVLTDQVESGVGDGIMNQLQEKLAQFINAEMQQVKNVQTRAALRTAGTKLLIMVCALLATGIGAAVSFFIVRSITGPVYKAMRLADNLSRGDFSDRLNLEQSDEIGRLAASLDHMAELLGQNDADMKANLKNLNEVLSQVDSISVHIDHSSHALSDSGQSLAQAATEAASSLEEISAALTEISAQTKGTVDNAGVANELSATSLQVATSGQEQMNQMLGAMAAIHDSSQNIVKITKVIDEIAFQTNLLSLNAAVEAARAGQHGKGFAVVAEEVRNLAVRSAQAAHEITDLILNSVGKVENGNKIAGETSEALVKIVEATAKTAAIVREIADAASEQAAGIDQITQGIGQVDGATQMVTASSEETAATSDELAGMASRLRNIIESQCSDQQPEHGAHNGNPNDRQALPPAANRG</sequence>
<feature type="transmembrane region" description="Helical" evidence="5">
    <location>
        <begin position="418"/>
        <end position="439"/>
    </location>
</feature>
<evidence type="ECO:0000259" key="7">
    <source>
        <dbReference type="PROSITE" id="PS50885"/>
    </source>
</evidence>
<evidence type="ECO:0000256" key="4">
    <source>
        <dbReference type="SAM" id="MobiDB-lite"/>
    </source>
</evidence>
<comment type="similarity">
    <text evidence="2">Belongs to the methyl-accepting chemotaxis (MCP) protein family.</text>
</comment>
<evidence type="ECO:0000256" key="3">
    <source>
        <dbReference type="PROSITE-ProRule" id="PRU00284"/>
    </source>
</evidence>
<keyword evidence="5" id="KW-1133">Transmembrane helix</keyword>
<dbReference type="PROSITE" id="PS50111">
    <property type="entry name" value="CHEMOTAXIS_TRANSDUC_2"/>
    <property type="match status" value="1"/>
</dbReference>
<dbReference type="InterPro" id="IPR051310">
    <property type="entry name" value="MCP_chemotaxis"/>
</dbReference>
<keyword evidence="5" id="KW-0472">Membrane</keyword>
<dbReference type="SMART" id="SM00304">
    <property type="entry name" value="HAMP"/>
    <property type="match status" value="1"/>
</dbReference>
<dbReference type="GO" id="GO:0006935">
    <property type="term" value="P:chemotaxis"/>
    <property type="evidence" value="ECO:0007669"/>
    <property type="project" value="UniProtKB-KW"/>
</dbReference>